<dbReference type="PANTHER" id="PTHR37042:SF4">
    <property type="entry name" value="OUTER MEMBRANE PROTEIN RV1973"/>
    <property type="match status" value="1"/>
</dbReference>
<comment type="caution">
    <text evidence="5">The sequence shown here is derived from an EMBL/GenBank/DDBJ whole genome shotgun (WGS) entry which is preliminary data.</text>
</comment>
<organism evidence="5 6">
    <name type="scientific">Actinomadura algeriensis</name>
    <dbReference type="NCBI Taxonomy" id="1679523"/>
    <lineage>
        <taxon>Bacteria</taxon>
        <taxon>Bacillati</taxon>
        <taxon>Actinomycetota</taxon>
        <taxon>Actinomycetes</taxon>
        <taxon>Streptosporangiales</taxon>
        <taxon>Thermomonosporaceae</taxon>
        <taxon>Actinomadura</taxon>
    </lineage>
</organism>
<feature type="region of interest" description="Disordered" evidence="3">
    <location>
        <begin position="1"/>
        <end position="202"/>
    </location>
</feature>
<keyword evidence="4" id="KW-1133">Transmembrane helix</keyword>
<evidence type="ECO:0000256" key="4">
    <source>
        <dbReference type="SAM" id="Phobius"/>
    </source>
</evidence>
<evidence type="ECO:0000313" key="6">
    <source>
        <dbReference type="Proteomes" id="UP000627838"/>
    </source>
</evidence>
<evidence type="ECO:0000256" key="2">
    <source>
        <dbReference type="ARBA" id="ARBA00023136"/>
    </source>
</evidence>
<feature type="compositionally biased region" description="Basic and acidic residues" evidence="3">
    <location>
        <begin position="74"/>
        <end position="87"/>
    </location>
</feature>
<feature type="compositionally biased region" description="Acidic residues" evidence="3">
    <location>
        <begin position="100"/>
        <end position="114"/>
    </location>
</feature>
<proteinExistence type="predicted"/>
<keyword evidence="4" id="KW-0812">Transmembrane</keyword>
<evidence type="ECO:0000256" key="3">
    <source>
        <dbReference type="SAM" id="MobiDB-lite"/>
    </source>
</evidence>
<protein>
    <submittedName>
        <fullName evidence="5">Mce-associated membrane protein</fullName>
    </submittedName>
</protein>
<accession>A0ABR9JN57</accession>
<feature type="compositionally biased region" description="Basic and acidic residues" evidence="3">
    <location>
        <begin position="10"/>
        <end position="68"/>
    </location>
</feature>
<feature type="transmembrane region" description="Helical" evidence="4">
    <location>
        <begin position="208"/>
        <end position="230"/>
    </location>
</feature>
<keyword evidence="6" id="KW-1185">Reference proteome</keyword>
<reference evidence="5 6" key="1">
    <citation type="submission" date="2020-10" db="EMBL/GenBank/DDBJ databases">
        <title>Sequencing the genomes of 1000 actinobacteria strains.</title>
        <authorList>
            <person name="Klenk H.-P."/>
        </authorList>
    </citation>
    <scope>NUCLEOTIDE SEQUENCE [LARGE SCALE GENOMIC DNA]</scope>
    <source>
        <strain evidence="5 6">DSM 46744</strain>
    </source>
</reference>
<dbReference type="EMBL" id="JADBDZ010000001">
    <property type="protein sequence ID" value="MBE1531570.1"/>
    <property type="molecule type" value="Genomic_DNA"/>
</dbReference>
<dbReference type="PANTHER" id="PTHR37042">
    <property type="entry name" value="OUTER MEMBRANE PROTEIN RV1973"/>
    <property type="match status" value="1"/>
</dbReference>
<feature type="compositionally biased region" description="Acidic residues" evidence="3">
    <location>
        <begin position="152"/>
        <end position="195"/>
    </location>
</feature>
<dbReference type="Proteomes" id="UP000627838">
    <property type="component" value="Unassembled WGS sequence"/>
</dbReference>
<dbReference type="RefSeq" id="WP_192758406.1">
    <property type="nucleotide sequence ID" value="NZ_JADBDZ010000001.1"/>
</dbReference>
<gene>
    <name evidence="5" type="ORF">H4W34_001403</name>
</gene>
<sequence length="364" mass="38448">MTMLGRGKRSSSDKPGKGRKDGKGGKGGKDVLEKDPEKDLTKEEAAEKAAQAEEKARKAAERAAKAEEAAEAARLAEEAAARAKEAARLAQIAADAASAEADEDEDETDEDGADEAVRSLEKKRGGRDGSEVESGGDDGSAGESVAATGISVDDETGEDDADDDEDEDSDDEDDDSDVDAKDDSEDDSDDADSEDEPVRSSERRGAPVLVIGILAVVAVALAAGGVFLTLKDREHRQVLDARRDAVAAAENAAKALSSYDYRTLDTDLKSASATTTGDLRGEFDKLAAQLRTQATQQQAVSTTTILKAGAVSAKQDEVVVLVYANRASATKNDTEARLPESLRIRMEMVEKDGKWLAQDLKVIS</sequence>
<name>A0ABR9JN57_9ACTN</name>
<feature type="compositionally biased region" description="Basic and acidic residues" evidence="3">
    <location>
        <begin position="115"/>
        <end position="130"/>
    </location>
</feature>
<evidence type="ECO:0000256" key="1">
    <source>
        <dbReference type="ARBA" id="ARBA00004370"/>
    </source>
</evidence>
<keyword evidence="2 4" id="KW-0472">Membrane</keyword>
<comment type="subcellular location">
    <subcellularLocation>
        <location evidence="1">Membrane</location>
    </subcellularLocation>
</comment>
<feature type="compositionally biased region" description="Low complexity" evidence="3">
    <location>
        <begin position="88"/>
        <end position="99"/>
    </location>
</feature>
<evidence type="ECO:0000313" key="5">
    <source>
        <dbReference type="EMBL" id="MBE1531570.1"/>
    </source>
</evidence>